<dbReference type="OrthoDB" id="4568777at2759"/>
<keyword evidence="2" id="KW-0812">Transmembrane</keyword>
<gene>
    <name evidence="3" type="ORF">CTHT_0032680</name>
</gene>
<dbReference type="RefSeq" id="XP_006693706.1">
    <property type="nucleotide sequence ID" value="XM_006693643.1"/>
</dbReference>
<protein>
    <submittedName>
        <fullName evidence="3">Uncharacterized protein</fullName>
    </submittedName>
</protein>
<reference evidence="3 4" key="1">
    <citation type="journal article" date="2011" name="Cell">
        <title>Insight into structure and assembly of the nuclear pore complex by utilizing the genome of a eukaryotic thermophile.</title>
        <authorList>
            <person name="Amlacher S."/>
            <person name="Sarges P."/>
            <person name="Flemming D."/>
            <person name="van Noort V."/>
            <person name="Kunze R."/>
            <person name="Devos D.P."/>
            <person name="Arumugam M."/>
            <person name="Bork P."/>
            <person name="Hurt E."/>
        </authorList>
    </citation>
    <scope>NUCLEOTIDE SEQUENCE [LARGE SCALE GENOMIC DNA]</scope>
    <source>
        <strain evidence="4">DSM 1495 / CBS 144.50 / IMI 039719</strain>
    </source>
</reference>
<name>G0S591_CHATD</name>
<dbReference type="EMBL" id="GL988041">
    <property type="protein sequence ID" value="EGS21410.1"/>
    <property type="molecule type" value="Genomic_DNA"/>
</dbReference>
<dbReference type="eggNOG" id="ENOG502RJVS">
    <property type="taxonomic scope" value="Eukaryota"/>
</dbReference>
<dbReference type="Proteomes" id="UP000008066">
    <property type="component" value="Unassembled WGS sequence"/>
</dbReference>
<accession>G0S591</accession>
<evidence type="ECO:0000313" key="4">
    <source>
        <dbReference type="Proteomes" id="UP000008066"/>
    </source>
</evidence>
<keyword evidence="4" id="KW-1185">Reference proteome</keyword>
<dbReference type="GeneID" id="18257306"/>
<dbReference type="KEGG" id="cthr:CTHT_0032680"/>
<feature type="region of interest" description="Disordered" evidence="1">
    <location>
        <begin position="41"/>
        <end position="99"/>
    </location>
</feature>
<feature type="transmembrane region" description="Helical" evidence="2">
    <location>
        <begin position="117"/>
        <end position="140"/>
    </location>
</feature>
<feature type="compositionally biased region" description="Low complexity" evidence="1">
    <location>
        <begin position="41"/>
        <end position="60"/>
    </location>
</feature>
<keyword evidence="2" id="KW-0472">Membrane</keyword>
<evidence type="ECO:0000256" key="1">
    <source>
        <dbReference type="SAM" id="MobiDB-lite"/>
    </source>
</evidence>
<organism evidence="4">
    <name type="scientific">Chaetomium thermophilum (strain DSM 1495 / CBS 144.50 / IMI 039719)</name>
    <name type="common">Thermochaetoides thermophila</name>
    <dbReference type="NCBI Taxonomy" id="759272"/>
    <lineage>
        <taxon>Eukaryota</taxon>
        <taxon>Fungi</taxon>
        <taxon>Dikarya</taxon>
        <taxon>Ascomycota</taxon>
        <taxon>Pezizomycotina</taxon>
        <taxon>Sordariomycetes</taxon>
        <taxon>Sordariomycetidae</taxon>
        <taxon>Sordariales</taxon>
        <taxon>Chaetomiaceae</taxon>
        <taxon>Thermochaetoides</taxon>
    </lineage>
</organism>
<evidence type="ECO:0000313" key="3">
    <source>
        <dbReference type="EMBL" id="EGS21410.1"/>
    </source>
</evidence>
<proteinExistence type="predicted"/>
<sequence length="154" mass="16809">MATVEVAPVELAPIAAHLDQENQPSALPSRRTSHYMPIAVSCTTSPTTTPSGTTSATTSPAEDAPLVPNDPRSNAVPSGPRPPCAEDGHQHHHHRRRSRRIMSRFHQLMIGQERGSLYWYMSLLAMSAGMVLTMSGVFGWPPLPIWQYLSGRAS</sequence>
<evidence type="ECO:0000256" key="2">
    <source>
        <dbReference type="SAM" id="Phobius"/>
    </source>
</evidence>
<dbReference type="AlphaFoldDB" id="G0S591"/>
<keyword evidence="2" id="KW-1133">Transmembrane helix</keyword>
<dbReference type="HOGENOM" id="CLU_1704014_0_0_1"/>
<feature type="compositionally biased region" description="Basic residues" evidence="1">
    <location>
        <begin position="90"/>
        <end position="99"/>
    </location>
</feature>